<name>A0A3B3SCD1_9TELE</name>
<dbReference type="InterPro" id="IPR035863">
    <property type="entry name" value="SOCS3_SH2"/>
</dbReference>
<evidence type="ECO:0000256" key="1">
    <source>
        <dbReference type="ARBA" id="ARBA00004906"/>
    </source>
</evidence>
<dbReference type="InterPro" id="IPR036036">
    <property type="entry name" value="SOCS_box-like_dom_sf"/>
</dbReference>
<dbReference type="PANTHER" id="PTHR10155">
    <property type="entry name" value="PHOSPHATIDYLINOSITOL 3-KINASE REGULATORY SUBUNIT"/>
    <property type="match status" value="1"/>
</dbReference>
<evidence type="ECO:0000256" key="7">
    <source>
        <dbReference type="ARBA" id="ARBA00022999"/>
    </source>
</evidence>
<evidence type="ECO:0000256" key="3">
    <source>
        <dbReference type="ARBA" id="ARBA00022553"/>
    </source>
</evidence>
<dbReference type="STRING" id="1676925.ENSPKIP00000027885"/>
<evidence type="ECO:0000256" key="5">
    <source>
        <dbReference type="ARBA" id="ARBA00022700"/>
    </source>
</evidence>
<feature type="domain" description="SH2" evidence="10">
    <location>
        <begin position="51"/>
        <end position="165"/>
    </location>
</feature>
<dbReference type="SMART" id="SM00252">
    <property type="entry name" value="SH2"/>
    <property type="match status" value="1"/>
</dbReference>
<dbReference type="GO" id="GO:0035556">
    <property type="term" value="P:intracellular signal transduction"/>
    <property type="evidence" value="ECO:0007669"/>
    <property type="project" value="InterPro"/>
</dbReference>
<evidence type="ECO:0000313" key="13">
    <source>
        <dbReference type="Proteomes" id="UP000261540"/>
    </source>
</evidence>
<dbReference type="SUPFAM" id="SSF55550">
    <property type="entry name" value="SH2 domain"/>
    <property type="match status" value="1"/>
</dbReference>
<keyword evidence="6" id="KW-0833">Ubl conjugation pathway</keyword>
<keyword evidence="5" id="KW-0734">Signal transduction inhibitor</keyword>
<dbReference type="Gene3D" id="1.10.750.20">
    <property type="entry name" value="SOCS box"/>
    <property type="match status" value="1"/>
</dbReference>
<reference evidence="12" key="2">
    <citation type="submission" date="2025-09" db="UniProtKB">
        <authorList>
            <consortium name="Ensembl"/>
        </authorList>
    </citation>
    <scope>IDENTIFICATION</scope>
</reference>
<dbReference type="GeneTree" id="ENSGT00940000159620"/>
<evidence type="ECO:0000256" key="9">
    <source>
        <dbReference type="PROSITE-ProRule" id="PRU00191"/>
    </source>
</evidence>
<evidence type="ECO:0000256" key="2">
    <source>
        <dbReference type="ARBA" id="ARBA00021410"/>
    </source>
</evidence>
<dbReference type="Gene3D" id="3.30.505.10">
    <property type="entry name" value="SH2 domain"/>
    <property type="match status" value="1"/>
</dbReference>
<dbReference type="SMART" id="SM00969">
    <property type="entry name" value="SOCS_box"/>
    <property type="match status" value="1"/>
</dbReference>
<dbReference type="AlphaFoldDB" id="A0A3B3SCD1"/>
<evidence type="ECO:0000259" key="10">
    <source>
        <dbReference type="PROSITE" id="PS50001"/>
    </source>
</evidence>
<dbReference type="PROSITE" id="PS50001">
    <property type="entry name" value="SH2"/>
    <property type="match status" value="1"/>
</dbReference>
<evidence type="ECO:0000259" key="11">
    <source>
        <dbReference type="PROSITE" id="PS50225"/>
    </source>
</evidence>
<dbReference type="PANTHER" id="PTHR10155:SF11">
    <property type="entry name" value="SUPPRESSOR OF CYTOKINE SIGNALING 3"/>
    <property type="match status" value="1"/>
</dbReference>
<comment type="function">
    <text evidence="8">SOCS family proteins form part of a classical negative feedback system that regulates cytokine signal transduction. SOCS3 is involved in negative regulation of cytokines that signal through the JAK/STAT pathway. Inhibits cytokine signal transduction by binding to tyrosine kinase receptors including IL6ST/gp130, LIF, erythropoietin, insulin, IL12, GCSF and leptin receptors. Binding to JAK2 inhibits its kinase activity and regulates IL6 signaling. Suppresses fetal liver erythropoiesis. Regulates onset and maintenance of allergic responses mediated by T-helper type 2 cells. Probable substrate recognition component of a SCF-like ECS (Elongin BC-CUL2/5-SOCS-box protein) E3 ubiquitin-protein ligase complex which mediates the ubiquitination and subsequent proteasomal degradation of target proteins.</text>
</comment>
<dbReference type="InterPro" id="IPR000980">
    <property type="entry name" value="SH2"/>
</dbReference>
<protein>
    <recommendedName>
        <fullName evidence="2">Suppressor of cytokine signaling 3</fullName>
    </recommendedName>
</protein>
<dbReference type="GO" id="GO:0046935">
    <property type="term" value="F:1-phosphatidylinositol-3-kinase regulator activity"/>
    <property type="evidence" value="ECO:0007669"/>
    <property type="project" value="TreeGrafter"/>
</dbReference>
<comment type="pathway">
    <text evidence="1">Protein modification; protein ubiquitination.</text>
</comment>
<dbReference type="InterPro" id="IPR036860">
    <property type="entry name" value="SH2_dom_sf"/>
</dbReference>
<proteinExistence type="predicted"/>
<dbReference type="Proteomes" id="UP000261540">
    <property type="component" value="Unplaced"/>
</dbReference>
<dbReference type="OrthoDB" id="6426624at2759"/>
<organism evidence="12 13">
    <name type="scientific">Paramormyrops kingsleyae</name>
    <dbReference type="NCBI Taxonomy" id="1676925"/>
    <lineage>
        <taxon>Eukaryota</taxon>
        <taxon>Metazoa</taxon>
        <taxon>Chordata</taxon>
        <taxon>Craniata</taxon>
        <taxon>Vertebrata</taxon>
        <taxon>Euteleostomi</taxon>
        <taxon>Actinopterygii</taxon>
        <taxon>Neopterygii</taxon>
        <taxon>Teleostei</taxon>
        <taxon>Osteoglossocephala</taxon>
        <taxon>Osteoglossomorpha</taxon>
        <taxon>Osteoglossiformes</taxon>
        <taxon>Mormyridae</taxon>
        <taxon>Paramormyrops</taxon>
    </lineage>
</organism>
<dbReference type="PROSITE" id="PS50225">
    <property type="entry name" value="SOCS"/>
    <property type="match status" value="1"/>
</dbReference>
<feature type="domain" description="SOCS box" evidence="11">
    <location>
        <begin position="160"/>
        <end position="207"/>
    </location>
</feature>
<dbReference type="UniPathway" id="UPA00143"/>
<dbReference type="SMART" id="SM00253">
    <property type="entry name" value="SOCS"/>
    <property type="match status" value="1"/>
</dbReference>
<keyword evidence="13" id="KW-1185">Reference proteome</keyword>
<keyword evidence="4" id="KW-0341">Growth regulation</keyword>
<reference evidence="12" key="1">
    <citation type="submission" date="2025-08" db="UniProtKB">
        <authorList>
            <consortium name="Ensembl"/>
        </authorList>
    </citation>
    <scope>IDENTIFICATION</scope>
</reference>
<dbReference type="SUPFAM" id="SSF158235">
    <property type="entry name" value="SOCS box-like"/>
    <property type="match status" value="1"/>
</dbReference>
<keyword evidence="7 9" id="KW-0727">SH2 domain</keyword>
<dbReference type="Pfam" id="PF00017">
    <property type="entry name" value="SH2"/>
    <property type="match status" value="1"/>
</dbReference>
<evidence type="ECO:0000313" key="12">
    <source>
        <dbReference type="Ensembl" id="ENSPKIP00000027885.1"/>
    </source>
</evidence>
<evidence type="ECO:0000256" key="6">
    <source>
        <dbReference type="ARBA" id="ARBA00022786"/>
    </source>
</evidence>
<dbReference type="GO" id="GO:0016567">
    <property type="term" value="P:protein ubiquitination"/>
    <property type="evidence" value="ECO:0007669"/>
    <property type="project" value="UniProtKB-UniPathway"/>
</dbReference>
<gene>
    <name evidence="12" type="primary">SOCS3</name>
</gene>
<dbReference type="CDD" id="cd10384">
    <property type="entry name" value="SH2_SOCS3"/>
    <property type="match status" value="1"/>
</dbReference>
<accession>A0A3B3SCD1</accession>
<keyword evidence="3" id="KW-0597">Phosphoprotein</keyword>
<dbReference type="FunFam" id="3.30.505.10:FF:000066">
    <property type="entry name" value="suppressor of cytokine signaling 3"/>
    <property type="match status" value="1"/>
</dbReference>
<evidence type="ECO:0000256" key="8">
    <source>
        <dbReference type="ARBA" id="ARBA00045798"/>
    </source>
</evidence>
<evidence type="ECO:0000256" key="4">
    <source>
        <dbReference type="ARBA" id="ARBA00022604"/>
    </source>
</evidence>
<dbReference type="Ensembl" id="ENSPKIT00000008658.1">
    <property type="protein sequence ID" value="ENSPKIP00000027885.1"/>
    <property type="gene ID" value="ENSPKIG00000009732.1"/>
</dbReference>
<sequence length="208" mass="23183">MVTQSKFEPMMSSTLLDAGARLTPHHYKIFSSQLQYQLVIGTVCKLQESGFYWGAISGKEANSLLSEEPVGTFLVRDSSDRRHFFALSIKTAFGPKNLRIQCDGNSFFLQADPRGSSTAPHFNCVLKLVHHYMPAKVADGKGGMCGVYFIHTGGEKIPLELLRPLSSSMSTLQHLCRKAVNGHLDMSDKRDLLPRPVKEFLEKYDSSI</sequence>
<dbReference type="GO" id="GO:0046854">
    <property type="term" value="P:phosphatidylinositol phosphate biosynthetic process"/>
    <property type="evidence" value="ECO:0007669"/>
    <property type="project" value="TreeGrafter"/>
</dbReference>
<dbReference type="GO" id="GO:0005942">
    <property type="term" value="C:phosphatidylinositol 3-kinase complex"/>
    <property type="evidence" value="ECO:0007669"/>
    <property type="project" value="TreeGrafter"/>
</dbReference>
<dbReference type="InterPro" id="IPR001496">
    <property type="entry name" value="SOCS_box"/>
</dbReference>
<dbReference type="GO" id="GO:0009968">
    <property type="term" value="P:negative regulation of signal transduction"/>
    <property type="evidence" value="ECO:0007669"/>
    <property type="project" value="UniProtKB-KW"/>
</dbReference>